<evidence type="ECO:0000313" key="1">
    <source>
        <dbReference type="EMBL" id="EYC05130.1"/>
    </source>
</evidence>
<gene>
    <name evidence="1" type="primary">Acey_s0084.g1792</name>
    <name evidence="1" type="ORF">Y032_0084g1792</name>
</gene>
<evidence type="ECO:0000313" key="2">
    <source>
        <dbReference type="Proteomes" id="UP000024635"/>
    </source>
</evidence>
<name>A0A016TQV0_9BILA</name>
<dbReference type="Proteomes" id="UP000024635">
    <property type="component" value="Unassembled WGS sequence"/>
</dbReference>
<proteinExistence type="predicted"/>
<sequence>MMIKYAPGLVDSADDSDPTSSRIFVFPVVICRLHHYDFLILSFSSQWLCSAQPPIHARTSALSFCQLFLKIFEITRPSGGAQGEEATKREIWTVCAATSGRATK</sequence>
<reference evidence="2" key="1">
    <citation type="journal article" date="2015" name="Nat. Genet.">
        <title>The genome and transcriptome of the zoonotic hookworm Ancylostoma ceylanicum identify infection-specific gene families.</title>
        <authorList>
            <person name="Schwarz E.M."/>
            <person name="Hu Y."/>
            <person name="Antoshechkin I."/>
            <person name="Miller M.M."/>
            <person name="Sternberg P.W."/>
            <person name="Aroian R.V."/>
        </authorList>
    </citation>
    <scope>NUCLEOTIDE SEQUENCE</scope>
    <source>
        <strain evidence="2">HY135</strain>
    </source>
</reference>
<dbReference type="EMBL" id="JARK01001420">
    <property type="protein sequence ID" value="EYC05130.1"/>
    <property type="molecule type" value="Genomic_DNA"/>
</dbReference>
<protein>
    <submittedName>
        <fullName evidence="1">Uncharacterized protein</fullName>
    </submittedName>
</protein>
<dbReference type="AlphaFoldDB" id="A0A016TQV0"/>
<accession>A0A016TQV0</accession>
<comment type="caution">
    <text evidence="1">The sequence shown here is derived from an EMBL/GenBank/DDBJ whole genome shotgun (WGS) entry which is preliminary data.</text>
</comment>
<organism evidence="1 2">
    <name type="scientific">Ancylostoma ceylanicum</name>
    <dbReference type="NCBI Taxonomy" id="53326"/>
    <lineage>
        <taxon>Eukaryota</taxon>
        <taxon>Metazoa</taxon>
        <taxon>Ecdysozoa</taxon>
        <taxon>Nematoda</taxon>
        <taxon>Chromadorea</taxon>
        <taxon>Rhabditida</taxon>
        <taxon>Rhabditina</taxon>
        <taxon>Rhabditomorpha</taxon>
        <taxon>Strongyloidea</taxon>
        <taxon>Ancylostomatidae</taxon>
        <taxon>Ancylostomatinae</taxon>
        <taxon>Ancylostoma</taxon>
    </lineage>
</organism>
<keyword evidence="2" id="KW-1185">Reference proteome</keyword>